<dbReference type="Gene3D" id="1.25.40.10">
    <property type="entry name" value="Tetratricopeptide repeat domain"/>
    <property type="match status" value="1"/>
</dbReference>
<name>A0ABV6DR87_9BACL</name>
<proteinExistence type="predicted"/>
<reference evidence="2 3" key="1">
    <citation type="submission" date="2024-09" db="EMBL/GenBank/DDBJ databases">
        <authorList>
            <person name="Sun Q."/>
            <person name="Mori K."/>
        </authorList>
    </citation>
    <scope>NUCLEOTIDE SEQUENCE [LARGE SCALE GENOMIC DNA]</scope>
    <source>
        <strain evidence="2 3">CCM 7759</strain>
    </source>
</reference>
<dbReference type="SUPFAM" id="SSF47413">
    <property type="entry name" value="lambda repressor-like DNA-binding domains"/>
    <property type="match status" value="1"/>
</dbReference>
<organism evidence="2 3">
    <name type="scientific">Paenibacillus chartarius</name>
    <dbReference type="NCBI Taxonomy" id="747481"/>
    <lineage>
        <taxon>Bacteria</taxon>
        <taxon>Bacillati</taxon>
        <taxon>Bacillota</taxon>
        <taxon>Bacilli</taxon>
        <taxon>Bacillales</taxon>
        <taxon>Paenibacillaceae</taxon>
        <taxon>Paenibacillus</taxon>
    </lineage>
</organism>
<dbReference type="Proteomes" id="UP001589776">
    <property type="component" value="Unassembled WGS sequence"/>
</dbReference>
<gene>
    <name evidence="2" type="ORF">ACFFK0_22415</name>
</gene>
<sequence length="420" mass="49729">MNPGDRIRNLRLWKRMTQGELVEGISSVAYLSKIENNLASPSSRFLHEVAGRLGVQPEDLLQPASVRFEDEIRGIFLAYWERDLITGDDISKLSLHLLEVHSNETYLMMYAVLIRYHYLNSTYKAGLELYAASLKYVKENDTETPEFVLFYYYQACGLLFFNLQDFVKSNQYLLRSETFAKDRSHKDKARLYFNLSLVHQRLQYDVGLCLYYSEKACFHIKQLNDPNRTANLVLTRGIQFLLAKRPEEAMQCVEEARELVREDGNEELLAAIDYNFGRAHQLAGEYEQAVAFMYRSLDRFAKLPDSTKVQQNYRRLIEVYLQLRDWQKAAECLQIAERYAEQNKEVLFDIELHLLRAQLYRYTEDTRKYEKELHRLLDYCVKMNQHHQVKSIGKQLGDYYYERKSYRKAAECYHVMSRNM</sequence>
<protein>
    <submittedName>
        <fullName evidence="2">Helix-turn-helix domain-containing protein</fullName>
    </submittedName>
</protein>
<dbReference type="InterPro" id="IPR001387">
    <property type="entry name" value="Cro/C1-type_HTH"/>
</dbReference>
<evidence type="ECO:0000313" key="2">
    <source>
        <dbReference type="EMBL" id="MFC0215154.1"/>
    </source>
</evidence>
<dbReference type="Pfam" id="PF01381">
    <property type="entry name" value="HTH_3"/>
    <property type="match status" value="1"/>
</dbReference>
<accession>A0ABV6DR87</accession>
<dbReference type="EMBL" id="JBHLWN010000082">
    <property type="protein sequence ID" value="MFC0215154.1"/>
    <property type="molecule type" value="Genomic_DNA"/>
</dbReference>
<dbReference type="PROSITE" id="PS50943">
    <property type="entry name" value="HTH_CROC1"/>
    <property type="match status" value="1"/>
</dbReference>
<comment type="caution">
    <text evidence="2">The sequence shown here is derived from an EMBL/GenBank/DDBJ whole genome shotgun (WGS) entry which is preliminary data.</text>
</comment>
<evidence type="ECO:0000313" key="3">
    <source>
        <dbReference type="Proteomes" id="UP001589776"/>
    </source>
</evidence>
<dbReference type="CDD" id="cd00093">
    <property type="entry name" value="HTH_XRE"/>
    <property type="match status" value="1"/>
</dbReference>
<dbReference type="InterPro" id="IPR010982">
    <property type="entry name" value="Lambda_DNA-bd_dom_sf"/>
</dbReference>
<feature type="domain" description="HTH cro/C1-type" evidence="1">
    <location>
        <begin position="7"/>
        <end position="60"/>
    </location>
</feature>
<keyword evidence="3" id="KW-1185">Reference proteome</keyword>
<dbReference type="RefSeq" id="WP_377472599.1">
    <property type="nucleotide sequence ID" value="NZ_JBHLWN010000082.1"/>
</dbReference>
<dbReference type="SMART" id="SM00530">
    <property type="entry name" value="HTH_XRE"/>
    <property type="match status" value="1"/>
</dbReference>
<dbReference type="SUPFAM" id="SSF48452">
    <property type="entry name" value="TPR-like"/>
    <property type="match status" value="1"/>
</dbReference>
<dbReference type="Gene3D" id="1.10.260.40">
    <property type="entry name" value="lambda repressor-like DNA-binding domains"/>
    <property type="match status" value="1"/>
</dbReference>
<dbReference type="InterPro" id="IPR011990">
    <property type="entry name" value="TPR-like_helical_dom_sf"/>
</dbReference>
<evidence type="ECO:0000259" key="1">
    <source>
        <dbReference type="PROSITE" id="PS50943"/>
    </source>
</evidence>